<evidence type="ECO:0000256" key="1">
    <source>
        <dbReference type="SAM" id="MobiDB-lite"/>
    </source>
</evidence>
<evidence type="ECO:0000313" key="2">
    <source>
        <dbReference type="EMBL" id="EZA55708.1"/>
    </source>
</evidence>
<keyword evidence="3" id="KW-1185">Reference proteome</keyword>
<protein>
    <submittedName>
        <fullName evidence="2">Uncharacterized protein</fullName>
    </submittedName>
</protein>
<dbReference type="EMBL" id="KK107192">
    <property type="protein sequence ID" value="EZA55708.1"/>
    <property type="molecule type" value="Genomic_DNA"/>
</dbReference>
<proteinExistence type="predicted"/>
<dbReference type="OrthoDB" id="10255185at2759"/>
<reference evidence="2 3" key="1">
    <citation type="journal article" date="2014" name="Curr. Biol.">
        <title>The genome of the clonal raider ant Cerapachys biroi.</title>
        <authorList>
            <person name="Oxley P.R."/>
            <person name="Ji L."/>
            <person name="Fetter-Pruneda I."/>
            <person name="McKenzie S.K."/>
            <person name="Li C."/>
            <person name="Hu H."/>
            <person name="Zhang G."/>
            <person name="Kronauer D.J."/>
        </authorList>
    </citation>
    <scope>NUCLEOTIDE SEQUENCE [LARGE SCALE GENOMIC DNA]</scope>
</reference>
<sequence length="221" mass="25550">MFDERRQTTVKGIDRSYPLEPLENKLRKQTNANGVTATQRNGNLAVNRQSVSMKRMARADVNSNVNGGKPVVSYHEEITRESFGPYVRRHDDEDEFGIENRMAAFANGHHRHEVDNEQDEALDQEAIERNRMMAKIHLMGFDETLKHRVRNDLESEEFPEYLMVDVPDKLPKKNITKKLSQAQARLERFKNTIAKNNMPKQPISSSNVIRKQMESARSNSQ</sequence>
<organism evidence="2 3">
    <name type="scientific">Ooceraea biroi</name>
    <name type="common">Clonal raider ant</name>
    <name type="synonym">Cerapachys biroi</name>
    <dbReference type="NCBI Taxonomy" id="2015173"/>
    <lineage>
        <taxon>Eukaryota</taxon>
        <taxon>Metazoa</taxon>
        <taxon>Ecdysozoa</taxon>
        <taxon>Arthropoda</taxon>
        <taxon>Hexapoda</taxon>
        <taxon>Insecta</taxon>
        <taxon>Pterygota</taxon>
        <taxon>Neoptera</taxon>
        <taxon>Endopterygota</taxon>
        <taxon>Hymenoptera</taxon>
        <taxon>Apocrita</taxon>
        <taxon>Aculeata</taxon>
        <taxon>Formicoidea</taxon>
        <taxon>Formicidae</taxon>
        <taxon>Dorylinae</taxon>
        <taxon>Ooceraea</taxon>
    </lineage>
</organism>
<gene>
    <name evidence="2" type="ORF">X777_04201</name>
</gene>
<feature type="region of interest" description="Disordered" evidence="1">
    <location>
        <begin position="197"/>
        <end position="221"/>
    </location>
</feature>
<evidence type="ECO:0000313" key="3">
    <source>
        <dbReference type="Proteomes" id="UP000053097"/>
    </source>
</evidence>
<accession>A0A026WIB7</accession>
<name>A0A026WIB7_OOCBI</name>
<dbReference type="OMA" id="YHEEITR"/>
<dbReference type="AlphaFoldDB" id="A0A026WIB7"/>
<dbReference type="Proteomes" id="UP000053097">
    <property type="component" value="Unassembled WGS sequence"/>
</dbReference>